<organism evidence="2 3">
    <name type="scientific">Companilactobacillus halodurans</name>
    <dbReference type="NCBI Taxonomy" id="2584183"/>
    <lineage>
        <taxon>Bacteria</taxon>
        <taxon>Bacillati</taxon>
        <taxon>Bacillota</taxon>
        <taxon>Bacilli</taxon>
        <taxon>Lactobacillales</taxon>
        <taxon>Lactobacillaceae</taxon>
        <taxon>Companilactobacillus</taxon>
    </lineage>
</organism>
<evidence type="ECO:0000256" key="1">
    <source>
        <dbReference type="SAM" id="Phobius"/>
    </source>
</evidence>
<dbReference type="EMBL" id="VDFO01000046">
    <property type="protein sequence ID" value="MQS98350.1"/>
    <property type="molecule type" value="Genomic_DNA"/>
</dbReference>
<dbReference type="InterPro" id="IPR031616">
    <property type="entry name" value="BsrE-like"/>
</dbReference>
<dbReference type="AlphaFoldDB" id="A0A5P0ZZA4"/>
<evidence type="ECO:0000313" key="2">
    <source>
        <dbReference type="EMBL" id="MQS98350.1"/>
    </source>
</evidence>
<evidence type="ECO:0000313" key="3">
    <source>
        <dbReference type="Proteomes" id="UP000371423"/>
    </source>
</evidence>
<evidence type="ECO:0008006" key="4">
    <source>
        <dbReference type="Google" id="ProtNLM"/>
    </source>
</evidence>
<name>A0A5P0ZZA4_9LACO</name>
<dbReference type="Pfam" id="PF16935">
    <property type="entry name" value="Hol_Tox"/>
    <property type="match status" value="1"/>
</dbReference>
<comment type="caution">
    <text evidence="2">The sequence shown here is derived from an EMBL/GenBank/DDBJ whole genome shotgun (WGS) entry which is preliminary data.</text>
</comment>
<keyword evidence="1" id="KW-0472">Membrane</keyword>
<proteinExistence type="predicted"/>
<protein>
    <recommendedName>
        <fullName evidence="4">Holin-like toxin</fullName>
    </recommendedName>
</protein>
<sequence length="29" mass="3422">MSVFQTLSLMLLFAMFILALLTYIDKRNK</sequence>
<keyword evidence="1" id="KW-1133">Transmembrane helix</keyword>
<feature type="transmembrane region" description="Helical" evidence="1">
    <location>
        <begin position="6"/>
        <end position="24"/>
    </location>
</feature>
<keyword evidence="3" id="KW-1185">Reference proteome</keyword>
<gene>
    <name evidence="2" type="ORF">FHL05_10840</name>
</gene>
<dbReference type="RefSeq" id="WP_072672334.1">
    <property type="nucleotide sequence ID" value="NZ_VDFO01000046.1"/>
</dbReference>
<keyword evidence="1" id="KW-0812">Transmembrane</keyword>
<reference evidence="2 3" key="1">
    <citation type="journal article" date="2019" name="Syst. Appl. Microbiol.">
        <title>Polyphasic characterization of two novel Lactobacillus spp. isolated from blown salami packages: Description of Lactobacillus halodurans sp. nov. and Lactobacillus salsicarnum sp. nov.</title>
        <authorList>
            <person name="Schuster J.A."/>
            <person name="Klingl A."/>
            <person name="Vogel R.F."/>
            <person name="Ehrmann M.A."/>
        </authorList>
    </citation>
    <scope>NUCLEOTIDE SEQUENCE [LARGE SCALE GENOMIC DNA]</scope>
    <source>
        <strain evidence="2 3">TMW 1.1920</strain>
    </source>
</reference>
<dbReference type="Proteomes" id="UP000371423">
    <property type="component" value="Unassembled WGS sequence"/>
</dbReference>
<accession>A0A5P0ZZA4</accession>